<gene>
    <name evidence="2" type="ORF">ACFPIJ_31460</name>
</gene>
<protein>
    <submittedName>
        <fullName evidence="2">STAS domain-containing protein</fullName>
    </submittedName>
</protein>
<proteinExistence type="predicted"/>
<dbReference type="Proteomes" id="UP001595912">
    <property type="component" value="Unassembled WGS sequence"/>
</dbReference>
<dbReference type="InterPro" id="IPR002645">
    <property type="entry name" value="STAS_dom"/>
</dbReference>
<dbReference type="PANTHER" id="PTHR33495:SF2">
    <property type="entry name" value="ANTI-SIGMA FACTOR ANTAGONIST TM_1081-RELATED"/>
    <property type="match status" value="1"/>
</dbReference>
<comment type="caution">
    <text evidence="2">The sequence shown here is derived from an EMBL/GenBank/DDBJ whole genome shotgun (WGS) entry which is preliminary data.</text>
</comment>
<reference evidence="3" key="1">
    <citation type="journal article" date="2019" name="Int. J. Syst. Evol. Microbiol.">
        <title>The Global Catalogue of Microorganisms (GCM) 10K type strain sequencing project: providing services to taxonomists for standard genome sequencing and annotation.</title>
        <authorList>
            <consortium name="The Broad Institute Genomics Platform"/>
            <consortium name="The Broad Institute Genome Sequencing Center for Infectious Disease"/>
            <person name="Wu L."/>
            <person name="Ma J."/>
        </authorList>
    </citation>
    <scope>NUCLEOTIDE SEQUENCE [LARGE SCALE GENOMIC DNA]</scope>
    <source>
        <strain evidence="3">CGMCC 4.7152</strain>
    </source>
</reference>
<dbReference type="RefSeq" id="WP_380120317.1">
    <property type="nucleotide sequence ID" value="NZ_JBHSIU010000041.1"/>
</dbReference>
<evidence type="ECO:0000313" key="2">
    <source>
        <dbReference type="EMBL" id="MFC5002338.1"/>
    </source>
</evidence>
<name>A0ABV9W190_9ACTN</name>
<dbReference type="Gene3D" id="3.30.750.24">
    <property type="entry name" value="STAS domain"/>
    <property type="match status" value="1"/>
</dbReference>
<dbReference type="InterPro" id="IPR036513">
    <property type="entry name" value="STAS_dom_sf"/>
</dbReference>
<organism evidence="2 3">
    <name type="scientific">Dactylosporangium cerinum</name>
    <dbReference type="NCBI Taxonomy" id="1434730"/>
    <lineage>
        <taxon>Bacteria</taxon>
        <taxon>Bacillati</taxon>
        <taxon>Actinomycetota</taxon>
        <taxon>Actinomycetes</taxon>
        <taxon>Micromonosporales</taxon>
        <taxon>Micromonosporaceae</taxon>
        <taxon>Dactylosporangium</taxon>
    </lineage>
</organism>
<dbReference type="InterPro" id="IPR058548">
    <property type="entry name" value="MlaB-like_STAS"/>
</dbReference>
<dbReference type="PANTHER" id="PTHR33495">
    <property type="entry name" value="ANTI-SIGMA FACTOR ANTAGONIST TM_1081-RELATED-RELATED"/>
    <property type="match status" value="1"/>
</dbReference>
<sequence>MTASFTTGDPRPDGSVRLDVEGDLDLTVRSSLVGHVDRLLDDPAVTGVVIDLSAVEFIDSSCIGALVGCKLDADKRGRTMRVQGARGQVDEVFEMTGVGAVLGGPSGF</sequence>
<accession>A0ABV9W190</accession>
<evidence type="ECO:0000259" key="1">
    <source>
        <dbReference type="PROSITE" id="PS50801"/>
    </source>
</evidence>
<evidence type="ECO:0000313" key="3">
    <source>
        <dbReference type="Proteomes" id="UP001595912"/>
    </source>
</evidence>
<dbReference type="PROSITE" id="PS50801">
    <property type="entry name" value="STAS"/>
    <property type="match status" value="1"/>
</dbReference>
<keyword evidence="3" id="KW-1185">Reference proteome</keyword>
<dbReference type="Pfam" id="PF13466">
    <property type="entry name" value="STAS_2"/>
    <property type="match status" value="1"/>
</dbReference>
<dbReference type="SUPFAM" id="SSF52091">
    <property type="entry name" value="SpoIIaa-like"/>
    <property type="match status" value="1"/>
</dbReference>
<feature type="domain" description="STAS" evidence="1">
    <location>
        <begin position="13"/>
        <end position="108"/>
    </location>
</feature>
<dbReference type="EMBL" id="JBHSIU010000041">
    <property type="protein sequence ID" value="MFC5002338.1"/>
    <property type="molecule type" value="Genomic_DNA"/>
</dbReference>
<dbReference type="CDD" id="cd07043">
    <property type="entry name" value="STAS_anti-anti-sigma_factors"/>
    <property type="match status" value="1"/>
</dbReference>